<evidence type="ECO:0000313" key="3">
    <source>
        <dbReference type="Proteomes" id="UP000605099"/>
    </source>
</evidence>
<feature type="transmembrane region" description="Helical" evidence="1">
    <location>
        <begin position="285"/>
        <end position="303"/>
    </location>
</feature>
<name>A0ABQ2JMV9_9SPHN</name>
<organism evidence="2 3">
    <name type="scientific">Novosphingobium indicum</name>
    <dbReference type="NCBI Taxonomy" id="462949"/>
    <lineage>
        <taxon>Bacteria</taxon>
        <taxon>Pseudomonadati</taxon>
        <taxon>Pseudomonadota</taxon>
        <taxon>Alphaproteobacteria</taxon>
        <taxon>Sphingomonadales</taxon>
        <taxon>Sphingomonadaceae</taxon>
        <taxon>Novosphingobium</taxon>
    </lineage>
</organism>
<keyword evidence="1" id="KW-0472">Membrane</keyword>
<gene>
    <name evidence="2" type="ORF">GCM10011349_21550</name>
</gene>
<evidence type="ECO:0000256" key="1">
    <source>
        <dbReference type="SAM" id="Phobius"/>
    </source>
</evidence>
<accession>A0ABQ2JMV9</accession>
<keyword evidence="3" id="KW-1185">Reference proteome</keyword>
<protein>
    <recommendedName>
        <fullName evidence="4">Glycosyltransferase RgtA/B/C/D-like domain-containing protein</fullName>
    </recommendedName>
</protein>
<proteinExistence type="predicted"/>
<feature type="transmembrane region" description="Helical" evidence="1">
    <location>
        <begin position="252"/>
        <end position="273"/>
    </location>
</feature>
<keyword evidence="1" id="KW-1133">Transmembrane helix</keyword>
<sequence length="488" mass="53168">MAEGAFGISPLLLLLLAAVALRASTFGDPNVGGDETFYQTVGIAMHHGAVPYVDVWDRKPWGLFFLFYLITGISSAPAGYQLIATGFAAATAWIIGRIAIRWTDRQGALLAGLAYLVFLIPFQGYGGQSPVFYNLFIATAALLVLRATPGLRNGDVDWRSHLAMLLAGIAITMKTTAFFEAAFLGLWCSTALLTAPWAKRPPGRTIVAWALLGAAPALLIAAGYALAGYWSIYCTAMVTSNFTKSPDLTSSAIRFAIMLSRMAPLLIVAVLSLPETPGNRRSFMLLWLLAAFVGVASVPHFFMHYGLPVLVPVSVAAAAFLGRKWLGPIAFMVMAWFALHDSQVLDFDHARRSQAAFDELTQAIRDHDDGGPLFVFDGPHQLYTMTDKPFPTPLVFTAHLGHLMERDVSHLSTLGEVKRVLAMRPSTIIAAPQPRQGPPNLETDNLVRAYFHAHCRRVARVDTPDWLNESIIDVWADCRTGKTASVLP</sequence>
<keyword evidence="1" id="KW-0812">Transmembrane</keyword>
<reference evidence="3" key="1">
    <citation type="journal article" date="2019" name="Int. J. Syst. Evol. Microbiol.">
        <title>The Global Catalogue of Microorganisms (GCM) 10K type strain sequencing project: providing services to taxonomists for standard genome sequencing and annotation.</title>
        <authorList>
            <consortium name="The Broad Institute Genomics Platform"/>
            <consortium name="The Broad Institute Genome Sequencing Center for Infectious Disease"/>
            <person name="Wu L."/>
            <person name="Ma J."/>
        </authorList>
    </citation>
    <scope>NUCLEOTIDE SEQUENCE [LARGE SCALE GENOMIC DNA]</scope>
    <source>
        <strain evidence="3">CGMCC 1.6784</strain>
    </source>
</reference>
<dbReference type="Proteomes" id="UP000605099">
    <property type="component" value="Unassembled WGS sequence"/>
</dbReference>
<evidence type="ECO:0000313" key="2">
    <source>
        <dbReference type="EMBL" id="GGN50178.1"/>
    </source>
</evidence>
<feature type="transmembrane region" description="Helical" evidence="1">
    <location>
        <begin position="210"/>
        <end position="232"/>
    </location>
</feature>
<feature type="transmembrane region" description="Helical" evidence="1">
    <location>
        <begin position="65"/>
        <end position="95"/>
    </location>
</feature>
<feature type="transmembrane region" description="Helical" evidence="1">
    <location>
        <begin position="107"/>
        <end position="125"/>
    </location>
</feature>
<comment type="caution">
    <text evidence="2">The sequence shown here is derived from an EMBL/GenBank/DDBJ whole genome shotgun (WGS) entry which is preliminary data.</text>
</comment>
<dbReference type="EMBL" id="BMLK01000009">
    <property type="protein sequence ID" value="GGN50178.1"/>
    <property type="molecule type" value="Genomic_DNA"/>
</dbReference>
<evidence type="ECO:0008006" key="4">
    <source>
        <dbReference type="Google" id="ProtNLM"/>
    </source>
</evidence>